<comment type="similarity">
    <text evidence="1">Belongs to the bacterial ribosomal protein bL21 family.</text>
</comment>
<keyword evidence="2 6" id="KW-0689">Ribosomal protein</keyword>
<dbReference type="GO" id="GO:0003735">
    <property type="term" value="F:structural constituent of ribosome"/>
    <property type="evidence" value="ECO:0007669"/>
    <property type="project" value="InterPro"/>
</dbReference>
<dbReference type="Pfam" id="PF00829">
    <property type="entry name" value="Ribosomal_L21p"/>
    <property type="match status" value="1"/>
</dbReference>
<evidence type="ECO:0000313" key="6">
    <source>
        <dbReference type="EMBL" id="MBW70732.1"/>
    </source>
</evidence>
<evidence type="ECO:0000256" key="4">
    <source>
        <dbReference type="ARBA" id="ARBA00044129"/>
    </source>
</evidence>
<dbReference type="VEuPathDB" id="VectorBase:ADAC009318"/>
<dbReference type="GO" id="GO:0006412">
    <property type="term" value="P:translation"/>
    <property type="evidence" value="ECO:0007669"/>
    <property type="project" value="InterPro"/>
</dbReference>
<dbReference type="AlphaFoldDB" id="A0A2M4CZH1"/>
<evidence type="ECO:0000256" key="1">
    <source>
        <dbReference type="ARBA" id="ARBA00008563"/>
    </source>
</evidence>
<evidence type="ECO:0000256" key="2">
    <source>
        <dbReference type="ARBA" id="ARBA00022980"/>
    </source>
</evidence>
<accession>A0A2M4CZH1</accession>
<dbReference type="HAMAP" id="MF_01363">
    <property type="entry name" value="Ribosomal_bL21"/>
    <property type="match status" value="1"/>
</dbReference>
<name>A0A2M4CZH1_ANODA</name>
<dbReference type="VEuPathDB" id="VectorBase:ADAR2_001963"/>
<evidence type="ECO:0000256" key="5">
    <source>
        <dbReference type="SAM" id="MobiDB-lite"/>
    </source>
</evidence>
<dbReference type="PANTHER" id="PTHR21349">
    <property type="entry name" value="50S RIBOSOMAL PROTEIN L21"/>
    <property type="match status" value="1"/>
</dbReference>
<dbReference type="GO" id="GO:0005762">
    <property type="term" value="C:mitochondrial large ribosomal subunit"/>
    <property type="evidence" value="ECO:0007669"/>
    <property type="project" value="TreeGrafter"/>
</dbReference>
<reference evidence="6" key="1">
    <citation type="submission" date="2018-01" db="EMBL/GenBank/DDBJ databases">
        <title>An insight into the sialome of Amazonian anophelines.</title>
        <authorList>
            <person name="Ribeiro J.M."/>
            <person name="Scarpassa V."/>
            <person name="Calvo E."/>
        </authorList>
    </citation>
    <scope>NUCLEOTIDE SEQUENCE</scope>
</reference>
<protein>
    <recommendedName>
        <fullName evidence="4">Large ribosomal subunit protein bL21m</fullName>
    </recommendedName>
</protein>
<feature type="region of interest" description="Disordered" evidence="5">
    <location>
        <begin position="23"/>
        <end position="43"/>
    </location>
</feature>
<dbReference type="InterPro" id="IPR001787">
    <property type="entry name" value="Ribosomal_bL21"/>
</dbReference>
<sequence length="246" mass="27730">MGVEWWRCHHHETEANDVTPGLRRPGHYRERYGGGTEHSNRTRRPTCSMTLACVAHTIARPLKLPKRLPALAAVPASRWNNSPAFALNGHHRWNSSSAVVPLADKSTAEAINKQLETGTEGRLFAVVQLCGKQFKITTGDIIVVEGYWPPENGDRLRLDKVLLAGGSDFSLIGRPLLAPGLVDVQATIVEKTLSHTRTHFRKKRRKQYMRINFYRNQQTMIRINSIEITRKLAESAAPETTGDRFF</sequence>
<dbReference type="EMBL" id="GGFL01006554">
    <property type="protein sequence ID" value="MBW70732.1"/>
    <property type="molecule type" value="Transcribed_RNA"/>
</dbReference>
<dbReference type="InterPro" id="IPR028909">
    <property type="entry name" value="bL21-like"/>
</dbReference>
<dbReference type="PANTHER" id="PTHR21349:SF0">
    <property type="entry name" value="LARGE RIBOSOMAL SUBUNIT PROTEIN BL21M"/>
    <property type="match status" value="1"/>
</dbReference>
<dbReference type="InterPro" id="IPR036164">
    <property type="entry name" value="bL21-like_sf"/>
</dbReference>
<dbReference type="SUPFAM" id="SSF141091">
    <property type="entry name" value="L21p-like"/>
    <property type="match status" value="1"/>
</dbReference>
<organism evidence="6">
    <name type="scientific">Anopheles darlingi</name>
    <name type="common">Mosquito</name>
    <dbReference type="NCBI Taxonomy" id="43151"/>
    <lineage>
        <taxon>Eukaryota</taxon>
        <taxon>Metazoa</taxon>
        <taxon>Ecdysozoa</taxon>
        <taxon>Arthropoda</taxon>
        <taxon>Hexapoda</taxon>
        <taxon>Insecta</taxon>
        <taxon>Pterygota</taxon>
        <taxon>Neoptera</taxon>
        <taxon>Endopterygota</taxon>
        <taxon>Diptera</taxon>
        <taxon>Nematocera</taxon>
        <taxon>Culicoidea</taxon>
        <taxon>Culicidae</taxon>
        <taxon>Anophelinae</taxon>
        <taxon>Anopheles</taxon>
    </lineage>
</organism>
<proteinExistence type="inferred from homology"/>
<dbReference type="GO" id="GO:0003723">
    <property type="term" value="F:RNA binding"/>
    <property type="evidence" value="ECO:0007669"/>
    <property type="project" value="InterPro"/>
</dbReference>
<keyword evidence="3" id="KW-0687">Ribonucleoprotein</keyword>
<evidence type="ECO:0000256" key="3">
    <source>
        <dbReference type="ARBA" id="ARBA00023274"/>
    </source>
</evidence>